<gene>
    <name evidence="1" type="ORF">C2G38_2214469</name>
</gene>
<accession>A0A397UED7</accession>
<dbReference type="EMBL" id="QKWP01001657">
    <property type="protein sequence ID" value="RIB07437.1"/>
    <property type="molecule type" value="Genomic_DNA"/>
</dbReference>
<reference evidence="1 2" key="1">
    <citation type="submission" date="2018-06" db="EMBL/GenBank/DDBJ databases">
        <title>Comparative genomics reveals the genomic features of Rhizophagus irregularis, R. cerebriforme, R. diaphanum and Gigaspora rosea, and their symbiotic lifestyle signature.</title>
        <authorList>
            <person name="Morin E."/>
            <person name="San Clemente H."/>
            <person name="Chen E.C.H."/>
            <person name="De La Providencia I."/>
            <person name="Hainaut M."/>
            <person name="Kuo A."/>
            <person name="Kohler A."/>
            <person name="Murat C."/>
            <person name="Tang N."/>
            <person name="Roy S."/>
            <person name="Loubradou J."/>
            <person name="Henrissat B."/>
            <person name="Grigoriev I.V."/>
            <person name="Corradi N."/>
            <person name="Roux C."/>
            <person name="Martin F.M."/>
        </authorList>
    </citation>
    <scope>NUCLEOTIDE SEQUENCE [LARGE SCALE GENOMIC DNA]</scope>
    <source>
        <strain evidence="1 2">DAOM 194757</strain>
    </source>
</reference>
<dbReference type="Gene3D" id="3.60.15.10">
    <property type="entry name" value="Ribonuclease Z/Hydroxyacylglutathione hydrolase-like"/>
    <property type="match status" value="1"/>
</dbReference>
<sequence length="59" mass="6806">MIKSLVLYGGLQEVKKNCYCLEKNDDLIIVDCGVKFMNNNNFVDGTIPSFTYLQENRKK</sequence>
<evidence type="ECO:0000313" key="2">
    <source>
        <dbReference type="Proteomes" id="UP000266673"/>
    </source>
</evidence>
<organism evidence="1 2">
    <name type="scientific">Gigaspora rosea</name>
    <dbReference type="NCBI Taxonomy" id="44941"/>
    <lineage>
        <taxon>Eukaryota</taxon>
        <taxon>Fungi</taxon>
        <taxon>Fungi incertae sedis</taxon>
        <taxon>Mucoromycota</taxon>
        <taxon>Glomeromycotina</taxon>
        <taxon>Glomeromycetes</taxon>
        <taxon>Diversisporales</taxon>
        <taxon>Gigasporaceae</taxon>
        <taxon>Gigaspora</taxon>
    </lineage>
</organism>
<evidence type="ECO:0008006" key="3">
    <source>
        <dbReference type="Google" id="ProtNLM"/>
    </source>
</evidence>
<proteinExistence type="predicted"/>
<dbReference type="InterPro" id="IPR036866">
    <property type="entry name" value="RibonucZ/Hydroxyglut_hydro"/>
</dbReference>
<comment type="caution">
    <text evidence="1">The sequence shown here is derived from an EMBL/GenBank/DDBJ whole genome shotgun (WGS) entry which is preliminary data.</text>
</comment>
<dbReference type="Proteomes" id="UP000266673">
    <property type="component" value="Unassembled WGS sequence"/>
</dbReference>
<evidence type="ECO:0000313" key="1">
    <source>
        <dbReference type="EMBL" id="RIB07437.1"/>
    </source>
</evidence>
<dbReference type="SUPFAM" id="SSF56281">
    <property type="entry name" value="Metallo-hydrolase/oxidoreductase"/>
    <property type="match status" value="1"/>
</dbReference>
<dbReference type="AlphaFoldDB" id="A0A397UED7"/>
<name>A0A397UED7_9GLOM</name>
<dbReference type="OrthoDB" id="2414048at2759"/>
<keyword evidence="2" id="KW-1185">Reference proteome</keyword>
<protein>
    <recommendedName>
        <fullName evidence="3">Beta-lactamase-like protein</fullName>
    </recommendedName>
</protein>